<name>S7RVQ2_GLOTA</name>
<dbReference type="AlphaFoldDB" id="S7RVQ2"/>
<keyword evidence="5" id="KW-1185">Reference proteome</keyword>
<dbReference type="Proteomes" id="UP000030669">
    <property type="component" value="Unassembled WGS sequence"/>
</dbReference>
<proteinExistence type="inferred from homology"/>
<dbReference type="OrthoDB" id="2831072at2759"/>
<dbReference type="SUPFAM" id="SSF54637">
    <property type="entry name" value="Thioesterase/thiol ester dehydrase-isomerase"/>
    <property type="match status" value="1"/>
</dbReference>
<dbReference type="InterPro" id="IPR006683">
    <property type="entry name" value="Thioestr_dom"/>
</dbReference>
<dbReference type="EMBL" id="KB469297">
    <property type="protein sequence ID" value="EPQ58890.1"/>
    <property type="molecule type" value="Genomic_DNA"/>
</dbReference>
<evidence type="ECO:0000256" key="1">
    <source>
        <dbReference type="ARBA" id="ARBA00008324"/>
    </source>
</evidence>
<organism evidence="4 5">
    <name type="scientific">Gloeophyllum trabeum (strain ATCC 11539 / FP-39264 / Madison 617)</name>
    <name type="common">Brown rot fungus</name>
    <dbReference type="NCBI Taxonomy" id="670483"/>
    <lineage>
        <taxon>Eukaryota</taxon>
        <taxon>Fungi</taxon>
        <taxon>Dikarya</taxon>
        <taxon>Basidiomycota</taxon>
        <taxon>Agaricomycotina</taxon>
        <taxon>Agaricomycetes</taxon>
        <taxon>Gloeophyllales</taxon>
        <taxon>Gloeophyllaceae</taxon>
        <taxon>Gloeophyllum</taxon>
    </lineage>
</organism>
<dbReference type="Gene3D" id="3.10.129.10">
    <property type="entry name" value="Hotdog Thioesterase"/>
    <property type="match status" value="1"/>
</dbReference>
<evidence type="ECO:0000256" key="2">
    <source>
        <dbReference type="ARBA" id="ARBA00022801"/>
    </source>
</evidence>
<evidence type="ECO:0000259" key="3">
    <source>
        <dbReference type="Pfam" id="PF03061"/>
    </source>
</evidence>
<evidence type="ECO:0000313" key="4">
    <source>
        <dbReference type="EMBL" id="EPQ58890.1"/>
    </source>
</evidence>
<sequence>MSNTSKSSETMSASWTRALPKARYYDSRKIKSNISLDDLQLNLNILQHFVNEGHVFANFVGQRFDITDMNVYDREVGEAKTKEAVVVVEITVDKDMSNPYGTLHGACAAYLVDLCTSMPLIALGIAIGIDGSGMSQAMDIVYHSAAPVGARLRVVATTLTIAGRIMAARCEIRNKKSGALLVSATHTKVNPYAKKASEKSKL</sequence>
<comment type="similarity">
    <text evidence="1">Belongs to the thioesterase PaaI family.</text>
</comment>
<dbReference type="CDD" id="cd03443">
    <property type="entry name" value="PaaI_thioesterase"/>
    <property type="match status" value="1"/>
</dbReference>
<evidence type="ECO:0000313" key="5">
    <source>
        <dbReference type="Proteomes" id="UP000030669"/>
    </source>
</evidence>
<dbReference type="RefSeq" id="XP_007862023.1">
    <property type="nucleotide sequence ID" value="XM_007863832.1"/>
</dbReference>
<dbReference type="GO" id="GO:0047617">
    <property type="term" value="F:fatty acyl-CoA hydrolase activity"/>
    <property type="evidence" value="ECO:0007669"/>
    <property type="project" value="InterPro"/>
</dbReference>
<dbReference type="GeneID" id="19301228"/>
<dbReference type="InterPro" id="IPR029069">
    <property type="entry name" value="HotDog_dom_sf"/>
</dbReference>
<protein>
    <recommendedName>
        <fullName evidence="3">Thioesterase domain-containing protein</fullName>
    </recommendedName>
</protein>
<dbReference type="InterPro" id="IPR039298">
    <property type="entry name" value="ACOT13"/>
</dbReference>
<accession>S7RVQ2</accession>
<dbReference type="PANTHER" id="PTHR21660">
    <property type="entry name" value="THIOESTERASE SUPERFAMILY MEMBER-RELATED"/>
    <property type="match status" value="1"/>
</dbReference>
<dbReference type="eggNOG" id="ENOG502SDK2">
    <property type="taxonomic scope" value="Eukaryota"/>
</dbReference>
<dbReference type="OMA" id="TARCELW"/>
<dbReference type="HOGENOM" id="CLU_085799_2_0_1"/>
<keyword evidence="2" id="KW-0378">Hydrolase</keyword>
<gene>
    <name evidence="4" type="ORF">GLOTRDRAFT_125213</name>
</gene>
<dbReference type="Pfam" id="PF03061">
    <property type="entry name" value="4HBT"/>
    <property type="match status" value="1"/>
</dbReference>
<reference evidence="4 5" key="1">
    <citation type="journal article" date="2012" name="Science">
        <title>The Paleozoic origin of enzymatic lignin decomposition reconstructed from 31 fungal genomes.</title>
        <authorList>
            <person name="Floudas D."/>
            <person name="Binder M."/>
            <person name="Riley R."/>
            <person name="Barry K."/>
            <person name="Blanchette R.A."/>
            <person name="Henrissat B."/>
            <person name="Martinez A.T."/>
            <person name="Otillar R."/>
            <person name="Spatafora J.W."/>
            <person name="Yadav J.S."/>
            <person name="Aerts A."/>
            <person name="Benoit I."/>
            <person name="Boyd A."/>
            <person name="Carlson A."/>
            <person name="Copeland A."/>
            <person name="Coutinho P.M."/>
            <person name="de Vries R.P."/>
            <person name="Ferreira P."/>
            <person name="Findley K."/>
            <person name="Foster B."/>
            <person name="Gaskell J."/>
            <person name="Glotzer D."/>
            <person name="Gorecki P."/>
            <person name="Heitman J."/>
            <person name="Hesse C."/>
            <person name="Hori C."/>
            <person name="Igarashi K."/>
            <person name="Jurgens J.A."/>
            <person name="Kallen N."/>
            <person name="Kersten P."/>
            <person name="Kohler A."/>
            <person name="Kuees U."/>
            <person name="Kumar T.K.A."/>
            <person name="Kuo A."/>
            <person name="LaButti K."/>
            <person name="Larrondo L.F."/>
            <person name="Lindquist E."/>
            <person name="Ling A."/>
            <person name="Lombard V."/>
            <person name="Lucas S."/>
            <person name="Lundell T."/>
            <person name="Martin R."/>
            <person name="McLaughlin D.J."/>
            <person name="Morgenstern I."/>
            <person name="Morin E."/>
            <person name="Murat C."/>
            <person name="Nagy L.G."/>
            <person name="Nolan M."/>
            <person name="Ohm R.A."/>
            <person name="Patyshakuliyeva A."/>
            <person name="Rokas A."/>
            <person name="Ruiz-Duenas F.J."/>
            <person name="Sabat G."/>
            <person name="Salamov A."/>
            <person name="Samejima M."/>
            <person name="Schmutz J."/>
            <person name="Slot J.C."/>
            <person name="St John F."/>
            <person name="Stenlid J."/>
            <person name="Sun H."/>
            <person name="Sun S."/>
            <person name="Syed K."/>
            <person name="Tsang A."/>
            <person name="Wiebenga A."/>
            <person name="Young D."/>
            <person name="Pisabarro A."/>
            <person name="Eastwood D.C."/>
            <person name="Martin F."/>
            <person name="Cullen D."/>
            <person name="Grigoriev I.V."/>
            <person name="Hibbett D.S."/>
        </authorList>
    </citation>
    <scope>NUCLEOTIDE SEQUENCE [LARGE SCALE GENOMIC DNA]</scope>
    <source>
        <strain evidence="4 5">ATCC 11539</strain>
    </source>
</reference>
<dbReference type="PANTHER" id="PTHR21660:SF1">
    <property type="entry name" value="ACYL-COENZYME A THIOESTERASE 13"/>
    <property type="match status" value="1"/>
</dbReference>
<dbReference type="KEGG" id="gtr:GLOTRDRAFT_125213"/>
<feature type="domain" description="Thioesterase" evidence="3">
    <location>
        <begin position="100"/>
        <end position="177"/>
    </location>
</feature>